<keyword evidence="5 8" id="KW-0560">Oxidoreductase</keyword>
<evidence type="ECO:0000256" key="3">
    <source>
        <dbReference type="ARBA" id="ARBA00022630"/>
    </source>
</evidence>
<keyword evidence="13" id="KW-1185">Reference proteome</keyword>
<dbReference type="PRINTS" id="PR00411">
    <property type="entry name" value="PNDRDTASEI"/>
</dbReference>
<keyword evidence="6" id="KW-1015">Disulfide bond</keyword>
<sequence>MTKRQAGVQGARKRASKVSAAPPVEQVPRGGSRRAAGAPRQADFVVVGGGSAGVAAAIRAASHGASVALVERDAIGGTCVHRGCVPKKLLSYGANWAAVLSGCLSHTGGREDWSDAIVRVNAEVARLAVVYQERLQQAGVRMIRGEARLSGPDTVAIGAQAIRARRILVATGSRPRPLPVPGGELAATSDDVFGWQSLPASLAVIGGGYIAVEQASILSRYGVKVDMLVREDRLLENFDRDLSTALAEALAAKGVRLHFNAEVALLDEANGAIEVCYRQGGAARTHSLRVQAALAAVGRDPHWRDLGLEALGVQQDEEGGIRVDRNFRSDARTVYAIGDVIDGLHLTPTAIAQGRWLADRLFGRRGERADFDLVPTAVFCDPAIGTVGMSEAQAIADAGKPERIATRVKRFVSLENRFAGSTQASLVKLVYNARSGRILGAHLLDNAAPEIVQSFALALRLGARMSHLQTTVQLHPTVAEELFG</sequence>
<gene>
    <name evidence="12" type="primary">garB</name>
    <name evidence="12" type="ORF">LMG21510_04540</name>
</gene>
<proteinExistence type="inferred from homology"/>
<reference evidence="12 13" key="1">
    <citation type="submission" date="2021-08" db="EMBL/GenBank/DDBJ databases">
        <authorList>
            <person name="Peeters C."/>
        </authorList>
    </citation>
    <scope>NUCLEOTIDE SEQUENCE [LARGE SCALE GENOMIC DNA]</scope>
    <source>
        <strain evidence="12 13">LMG 21510</strain>
    </source>
</reference>
<dbReference type="SUPFAM" id="SSF51905">
    <property type="entry name" value="FAD/NAD(P)-binding domain"/>
    <property type="match status" value="1"/>
</dbReference>
<comment type="similarity">
    <text evidence="2 8">Belongs to the class-I pyridine nucleotide-disulfide oxidoreductase family.</text>
</comment>
<accession>A0ABM8XQ01</accession>
<feature type="domain" description="FAD/NAD(P)-binding" evidence="11">
    <location>
        <begin position="43"/>
        <end position="354"/>
    </location>
</feature>
<evidence type="ECO:0000259" key="11">
    <source>
        <dbReference type="Pfam" id="PF07992"/>
    </source>
</evidence>
<comment type="cofactor">
    <cofactor evidence="1">
        <name>FAD</name>
        <dbReference type="ChEBI" id="CHEBI:57692"/>
    </cofactor>
</comment>
<dbReference type="Pfam" id="PF07992">
    <property type="entry name" value="Pyr_redox_2"/>
    <property type="match status" value="1"/>
</dbReference>
<protein>
    <submittedName>
        <fullName evidence="12">Glutathione amide reductase</fullName>
        <ecNumber evidence="12">1.8.1.16</ecNumber>
    </submittedName>
</protein>
<evidence type="ECO:0000256" key="5">
    <source>
        <dbReference type="ARBA" id="ARBA00023002"/>
    </source>
</evidence>
<dbReference type="PROSITE" id="PS00076">
    <property type="entry name" value="PYRIDINE_REDOX_1"/>
    <property type="match status" value="1"/>
</dbReference>
<organism evidence="12 13">
    <name type="scientific">Cupriavidus respiraculi</name>
    <dbReference type="NCBI Taxonomy" id="195930"/>
    <lineage>
        <taxon>Bacteria</taxon>
        <taxon>Pseudomonadati</taxon>
        <taxon>Pseudomonadota</taxon>
        <taxon>Betaproteobacteria</taxon>
        <taxon>Burkholderiales</taxon>
        <taxon>Burkholderiaceae</taxon>
        <taxon>Cupriavidus</taxon>
    </lineage>
</organism>
<evidence type="ECO:0000256" key="7">
    <source>
        <dbReference type="ARBA" id="ARBA00023284"/>
    </source>
</evidence>
<dbReference type="RefSeq" id="WP_224044114.1">
    <property type="nucleotide sequence ID" value="NZ_CAJZAH010000007.1"/>
</dbReference>
<evidence type="ECO:0000256" key="4">
    <source>
        <dbReference type="ARBA" id="ARBA00022827"/>
    </source>
</evidence>
<dbReference type="InterPro" id="IPR001100">
    <property type="entry name" value="Pyr_nuc-diS_OxRdtase"/>
</dbReference>
<dbReference type="Gene3D" id="3.50.50.60">
    <property type="entry name" value="FAD/NAD(P)-binding domain"/>
    <property type="match status" value="2"/>
</dbReference>
<dbReference type="InterPro" id="IPR012999">
    <property type="entry name" value="Pyr_OxRdtase_I_AS"/>
</dbReference>
<keyword evidence="4 8" id="KW-0274">FAD</keyword>
<evidence type="ECO:0000256" key="9">
    <source>
        <dbReference type="SAM" id="MobiDB-lite"/>
    </source>
</evidence>
<dbReference type="EMBL" id="CAJZAH010000007">
    <property type="protein sequence ID" value="CAG9182346.1"/>
    <property type="molecule type" value="Genomic_DNA"/>
</dbReference>
<dbReference type="GO" id="GO:0016491">
    <property type="term" value="F:oxidoreductase activity"/>
    <property type="evidence" value="ECO:0007669"/>
    <property type="project" value="UniProtKB-KW"/>
</dbReference>
<dbReference type="EC" id="1.8.1.16" evidence="12"/>
<dbReference type="Pfam" id="PF02852">
    <property type="entry name" value="Pyr_redox_dim"/>
    <property type="match status" value="1"/>
</dbReference>
<name>A0ABM8XQ01_9BURK</name>
<dbReference type="SUPFAM" id="SSF55424">
    <property type="entry name" value="FAD/NAD-linked reductases, dimerisation (C-terminal) domain"/>
    <property type="match status" value="1"/>
</dbReference>
<dbReference type="InterPro" id="IPR046952">
    <property type="entry name" value="GSHR/TRXR-like"/>
</dbReference>
<dbReference type="InterPro" id="IPR023753">
    <property type="entry name" value="FAD/NAD-binding_dom"/>
</dbReference>
<dbReference type="Proteomes" id="UP000721236">
    <property type="component" value="Unassembled WGS sequence"/>
</dbReference>
<dbReference type="PANTHER" id="PTHR42737:SF2">
    <property type="entry name" value="GLUTATHIONE REDUCTASE"/>
    <property type="match status" value="1"/>
</dbReference>
<evidence type="ECO:0000256" key="6">
    <source>
        <dbReference type="ARBA" id="ARBA00023157"/>
    </source>
</evidence>
<evidence type="ECO:0000256" key="8">
    <source>
        <dbReference type="RuleBase" id="RU003691"/>
    </source>
</evidence>
<evidence type="ECO:0000259" key="10">
    <source>
        <dbReference type="Pfam" id="PF02852"/>
    </source>
</evidence>
<feature type="region of interest" description="Disordered" evidence="9">
    <location>
        <begin position="1"/>
        <end position="36"/>
    </location>
</feature>
<dbReference type="PIRSF" id="PIRSF000350">
    <property type="entry name" value="Mercury_reductase_MerA"/>
    <property type="match status" value="1"/>
</dbReference>
<evidence type="ECO:0000313" key="12">
    <source>
        <dbReference type="EMBL" id="CAG9182346.1"/>
    </source>
</evidence>
<evidence type="ECO:0000313" key="13">
    <source>
        <dbReference type="Proteomes" id="UP000721236"/>
    </source>
</evidence>
<dbReference type="Gene3D" id="3.30.390.30">
    <property type="match status" value="1"/>
</dbReference>
<keyword evidence="3 8" id="KW-0285">Flavoprotein</keyword>
<dbReference type="InterPro" id="IPR036188">
    <property type="entry name" value="FAD/NAD-bd_sf"/>
</dbReference>
<evidence type="ECO:0000256" key="1">
    <source>
        <dbReference type="ARBA" id="ARBA00001974"/>
    </source>
</evidence>
<evidence type="ECO:0000256" key="2">
    <source>
        <dbReference type="ARBA" id="ARBA00007532"/>
    </source>
</evidence>
<comment type="caution">
    <text evidence="12">The sequence shown here is derived from an EMBL/GenBank/DDBJ whole genome shotgun (WGS) entry which is preliminary data.</text>
</comment>
<dbReference type="InterPro" id="IPR004099">
    <property type="entry name" value="Pyr_nucl-diS_OxRdtase_dimer"/>
</dbReference>
<keyword evidence="7 8" id="KW-0676">Redox-active center</keyword>
<dbReference type="PRINTS" id="PR00368">
    <property type="entry name" value="FADPNR"/>
</dbReference>
<feature type="domain" description="Pyridine nucleotide-disulphide oxidoreductase dimerisation" evidence="10">
    <location>
        <begin position="374"/>
        <end position="482"/>
    </location>
</feature>
<dbReference type="PANTHER" id="PTHR42737">
    <property type="entry name" value="GLUTATHIONE REDUCTASE"/>
    <property type="match status" value="1"/>
</dbReference>
<dbReference type="InterPro" id="IPR016156">
    <property type="entry name" value="FAD/NAD-linked_Rdtase_dimer_sf"/>
</dbReference>